<name>A0A1M4Y8X7_9BACT</name>
<dbReference type="STRING" id="1346286.SAMN05444362_103104"/>
<dbReference type="EMBL" id="FQUC01000003">
    <property type="protein sequence ID" value="SHF02099.1"/>
    <property type="molecule type" value="Genomic_DNA"/>
</dbReference>
<feature type="transmembrane region" description="Helical" evidence="1">
    <location>
        <begin position="6"/>
        <end position="28"/>
    </location>
</feature>
<organism evidence="2 3">
    <name type="scientific">Dysgonomonas macrotermitis</name>
    <dbReference type="NCBI Taxonomy" id="1346286"/>
    <lineage>
        <taxon>Bacteria</taxon>
        <taxon>Pseudomonadati</taxon>
        <taxon>Bacteroidota</taxon>
        <taxon>Bacteroidia</taxon>
        <taxon>Bacteroidales</taxon>
        <taxon>Dysgonomonadaceae</taxon>
        <taxon>Dysgonomonas</taxon>
    </lineage>
</organism>
<accession>A0A1M4Y8X7</accession>
<feature type="transmembrane region" description="Helical" evidence="1">
    <location>
        <begin position="40"/>
        <end position="63"/>
    </location>
</feature>
<gene>
    <name evidence="2" type="ORF">SAMN05444362_103104</name>
</gene>
<keyword evidence="1" id="KW-1133">Transmembrane helix</keyword>
<dbReference type="Proteomes" id="UP000184480">
    <property type="component" value="Unassembled WGS sequence"/>
</dbReference>
<keyword evidence="1" id="KW-0812">Transmembrane</keyword>
<proteinExistence type="predicted"/>
<evidence type="ECO:0000313" key="3">
    <source>
        <dbReference type="Proteomes" id="UP000184480"/>
    </source>
</evidence>
<dbReference type="RefSeq" id="WP_062177352.1">
    <property type="nucleotide sequence ID" value="NZ_BBXL01000003.1"/>
</dbReference>
<keyword evidence="1" id="KW-0472">Membrane</keyword>
<evidence type="ECO:0000313" key="2">
    <source>
        <dbReference type="EMBL" id="SHF02099.1"/>
    </source>
</evidence>
<dbReference type="AlphaFoldDB" id="A0A1M4Y8X7"/>
<evidence type="ECO:0000256" key="1">
    <source>
        <dbReference type="SAM" id="Phobius"/>
    </source>
</evidence>
<protein>
    <submittedName>
        <fullName evidence="2">Uncharacterized protein</fullName>
    </submittedName>
</protein>
<keyword evidence="3" id="KW-1185">Reference proteome</keyword>
<reference evidence="3" key="1">
    <citation type="submission" date="2016-11" db="EMBL/GenBank/DDBJ databases">
        <authorList>
            <person name="Varghese N."/>
            <person name="Submissions S."/>
        </authorList>
    </citation>
    <scope>NUCLEOTIDE SEQUENCE [LARGE SCALE GENOMIC DNA]</scope>
    <source>
        <strain evidence="3">DSM 27370</strain>
    </source>
</reference>
<sequence length="64" mass="6965">MIPLLITANLFKAIFAINVIALVAGVFLAKTGHIKIARILSYISLVGISICIVYMILVMLPFFA</sequence>